<name>A0A432D2P3_9VIBR</name>
<accession>A0A432D2P3</accession>
<dbReference type="OrthoDB" id="5451596at2"/>
<organism evidence="2 3">
    <name type="scientific">Vibrio aquaticus</name>
    <dbReference type="NCBI Taxonomy" id="2496559"/>
    <lineage>
        <taxon>Bacteria</taxon>
        <taxon>Pseudomonadati</taxon>
        <taxon>Pseudomonadota</taxon>
        <taxon>Gammaproteobacteria</taxon>
        <taxon>Vibrionales</taxon>
        <taxon>Vibrionaceae</taxon>
        <taxon>Vibrio</taxon>
    </lineage>
</organism>
<keyword evidence="3" id="KW-1185">Reference proteome</keyword>
<feature type="region of interest" description="Disordered" evidence="1">
    <location>
        <begin position="77"/>
        <end position="99"/>
    </location>
</feature>
<sequence length="99" mass="11755">MINKRFFKTKDEVEVTFELDAEQVGNSVSIVADFLDWKPTQMKKVVRSKSYKFKTRLPKDSQFEFRYLIDEEKWINDPNADQYRPNGFGEDNSLISTHQ</sequence>
<dbReference type="InterPro" id="IPR014756">
    <property type="entry name" value="Ig_E-set"/>
</dbReference>
<dbReference type="InterPro" id="IPR013783">
    <property type="entry name" value="Ig-like_fold"/>
</dbReference>
<proteinExistence type="predicted"/>
<dbReference type="Proteomes" id="UP000268973">
    <property type="component" value="Unassembled WGS sequence"/>
</dbReference>
<evidence type="ECO:0000313" key="3">
    <source>
        <dbReference type="Proteomes" id="UP000268973"/>
    </source>
</evidence>
<evidence type="ECO:0000256" key="1">
    <source>
        <dbReference type="SAM" id="MobiDB-lite"/>
    </source>
</evidence>
<dbReference type="Gene3D" id="2.60.40.10">
    <property type="entry name" value="Immunoglobulins"/>
    <property type="match status" value="1"/>
</dbReference>
<dbReference type="RefSeq" id="WP_126572946.1">
    <property type="nucleotide sequence ID" value="NZ_RXZH01000001.1"/>
</dbReference>
<protein>
    <submittedName>
        <fullName evidence="2">1,4-alpha-glucan branching protein</fullName>
    </submittedName>
</protein>
<dbReference type="SUPFAM" id="SSF81296">
    <property type="entry name" value="E set domains"/>
    <property type="match status" value="1"/>
</dbReference>
<comment type="caution">
    <text evidence="2">The sequence shown here is derived from an EMBL/GenBank/DDBJ whole genome shotgun (WGS) entry which is preliminary data.</text>
</comment>
<gene>
    <name evidence="2" type="ORF">EJ063_05285</name>
</gene>
<dbReference type="EMBL" id="RXZH01000001">
    <property type="protein sequence ID" value="RTZ18200.1"/>
    <property type="molecule type" value="Genomic_DNA"/>
</dbReference>
<reference evidence="2 3" key="1">
    <citation type="submission" date="2018-12" db="EMBL/GenBank/DDBJ databases">
        <title>Vibrio sp. isolated from China Sea.</title>
        <authorList>
            <person name="Li Y."/>
        </authorList>
    </citation>
    <scope>NUCLEOTIDE SEQUENCE [LARGE SCALE GENOMIC DNA]</scope>
    <source>
        <strain evidence="2 3">BEI207</strain>
    </source>
</reference>
<dbReference type="CDD" id="cd07184">
    <property type="entry name" value="E_set_Isoamylase_like_N"/>
    <property type="match status" value="1"/>
</dbReference>
<evidence type="ECO:0000313" key="2">
    <source>
        <dbReference type="EMBL" id="RTZ18200.1"/>
    </source>
</evidence>
<dbReference type="AlphaFoldDB" id="A0A432D2P3"/>